<organism evidence="3 4">
    <name type="scientific">Streptomyces sanglieri</name>
    <dbReference type="NCBI Taxonomy" id="193460"/>
    <lineage>
        <taxon>Bacteria</taxon>
        <taxon>Bacillati</taxon>
        <taxon>Actinomycetota</taxon>
        <taxon>Actinomycetes</taxon>
        <taxon>Kitasatosporales</taxon>
        <taxon>Streptomycetaceae</taxon>
        <taxon>Streptomyces</taxon>
    </lineage>
</organism>
<protein>
    <recommendedName>
        <fullName evidence="5">Serine/threonine protein kinase</fullName>
    </recommendedName>
</protein>
<feature type="region of interest" description="Disordered" evidence="2">
    <location>
        <begin position="1"/>
        <end position="22"/>
    </location>
</feature>
<sequence>MGGAGHAAGEGEGTGGPRRIGPYTLRARLGQGGMGRVFLGRSPFGRPVAVKAVHEPLARQADFRRRFAHEVTVIRAVSGAFTAPLVGAWPDDYTPWLATVYAPGPRRWPRPGRSLWSRCDRWPPNSPRACTTSAPPGWCTAIWRRPTCCWSPTARE</sequence>
<dbReference type="Proteomes" id="UP001596915">
    <property type="component" value="Unassembled WGS sequence"/>
</dbReference>
<name>A0ABW2WSV3_9ACTN</name>
<evidence type="ECO:0000313" key="4">
    <source>
        <dbReference type="Proteomes" id="UP001596915"/>
    </source>
</evidence>
<dbReference type="PROSITE" id="PS00107">
    <property type="entry name" value="PROTEIN_KINASE_ATP"/>
    <property type="match status" value="1"/>
</dbReference>
<proteinExistence type="predicted"/>
<dbReference type="EMBL" id="JBHTGL010000008">
    <property type="protein sequence ID" value="MFD0623055.1"/>
    <property type="molecule type" value="Genomic_DNA"/>
</dbReference>
<feature type="binding site" evidence="1">
    <location>
        <position position="51"/>
    </location>
    <ligand>
        <name>ATP</name>
        <dbReference type="ChEBI" id="CHEBI:30616"/>
    </ligand>
</feature>
<keyword evidence="4" id="KW-1185">Reference proteome</keyword>
<dbReference type="InterPro" id="IPR011009">
    <property type="entry name" value="Kinase-like_dom_sf"/>
</dbReference>
<keyword evidence="1" id="KW-0067">ATP-binding</keyword>
<comment type="caution">
    <text evidence="3">The sequence shown here is derived from an EMBL/GenBank/DDBJ whole genome shotgun (WGS) entry which is preliminary data.</text>
</comment>
<dbReference type="SUPFAM" id="SSF56112">
    <property type="entry name" value="Protein kinase-like (PK-like)"/>
    <property type="match status" value="1"/>
</dbReference>
<dbReference type="Gene3D" id="3.30.200.20">
    <property type="entry name" value="Phosphorylase Kinase, domain 1"/>
    <property type="match status" value="1"/>
</dbReference>
<gene>
    <name evidence="3" type="ORF">ACFQ2K_09800</name>
</gene>
<evidence type="ECO:0008006" key="5">
    <source>
        <dbReference type="Google" id="ProtNLM"/>
    </source>
</evidence>
<keyword evidence="1" id="KW-0547">Nucleotide-binding</keyword>
<dbReference type="InterPro" id="IPR017441">
    <property type="entry name" value="Protein_kinase_ATP_BS"/>
</dbReference>
<reference evidence="4" key="1">
    <citation type="journal article" date="2019" name="Int. J. Syst. Evol. Microbiol.">
        <title>The Global Catalogue of Microorganisms (GCM) 10K type strain sequencing project: providing services to taxonomists for standard genome sequencing and annotation.</title>
        <authorList>
            <consortium name="The Broad Institute Genomics Platform"/>
            <consortium name="The Broad Institute Genome Sequencing Center for Infectious Disease"/>
            <person name="Wu L."/>
            <person name="Ma J."/>
        </authorList>
    </citation>
    <scope>NUCLEOTIDE SEQUENCE [LARGE SCALE GENOMIC DNA]</scope>
    <source>
        <strain evidence="4">JCM 12607</strain>
    </source>
</reference>
<evidence type="ECO:0000256" key="2">
    <source>
        <dbReference type="SAM" id="MobiDB-lite"/>
    </source>
</evidence>
<feature type="compositionally biased region" description="Gly residues" evidence="2">
    <location>
        <begin position="1"/>
        <end position="18"/>
    </location>
</feature>
<accession>A0ABW2WSV3</accession>
<evidence type="ECO:0000256" key="1">
    <source>
        <dbReference type="PROSITE-ProRule" id="PRU10141"/>
    </source>
</evidence>
<evidence type="ECO:0000313" key="3">
    <source>
        <dbReference type="EMBL" id="MFD0623055.1"/>
    </source>
</evidence>